<keyword evidence="2" id="KW-1185">Reference proteome</keyword>
<dbReference type="GeneID" id="132803414"/>
<proteinExistence type="predicted"/>
<sequence>MVSEPSVMVGTSQILMVSPFPTNLLKLDDINFFVWRSQILPILKGYKFIKFIEFSNFEEASHNEPHSLRSVINGDLDESRAAYFCQQKENRYIQDQFLLGWLKVMQDIMSLVGTLQTCQTSILLGKLFNCKELLYNHMLNLVILLPLIMVFMLIIFRIQLWLLVSTQLDLVHVLW</sequence>
<dbReference type="RefSeq" id="XP_060672394.1">
    <property type="nucleotide sequence ID" value="XM_060816411.1"/>
</dbReference>
<reference evidence="3" key="1">
    <citation type="submission" date="2025-08" db="UniProtKB">
        <authorList>
            <consortium name="RefSeq"/>
        </authorList>
    </citation>
    <scope>IDENTIFICATION</scope>
    <source>
        <tissue evidence="3">Seedling</tissue>
    </source>
</reference>
<organism evidence="2 3">
    <name type="scientific">Ziziphus jujuba</name>
    <name type="common">Chinese jujube</name>
    <name type="synonym">Ziziphus sativa</name>
    <dbReference type="NCBI Taxonomy" id="326968"/>
    <lineage>
        <taxon>Eukaryota</taxon>
        <taxon>Viridiplantae</taxon>
        <taxon>Streptophyta</taxon>
        <taxon>Embryophyta</taxon>
        <taxon>Tracheophyta</taxon>
        <taxon>Spermatophyta</taxon>
        <taxon>Magnoliopsida</taxon>
        <taxon>eudicotyledons</taxon>
        <taxon>Gunneridae</taxon>
        <taxon>Pentapetalae</taxon>
        <taxon>rosids</taxon>
        <taxon>fabids</taxon>
        <taxon>Rosales</taxon>
        <taxon>Rhamnaceae</taxon>
        <taxon>Paliureae</taxon>
        <taxon>Ziziphus</taxon>
    </lineage>
</organism>
<accession>A0ABM4A6N7</accession>
<keyword evidence="1" id="KW-0472">Membrane</keyword>
<name>A0ABM4A6N7_ZIZJJ</name>
<protein>
    <submittedName>
        <fullName evidence="3">Uncharacterized protein LOC132803414</fullName>
    </submittedName>
</protein>
<keyword evidence="1" id="KW-0812">Transmembrane</keyword>
<dbReference type="Proteomes" id="UP001652623">
    <property type="component" value="Chromosome 1"/>
</dbReference>
<evidence type="ECO:0000256" key="1">
    <source>
        <dbReference type="SAM" id="Phobius"/>
    </source>
</evidence>
<evidence type="ECO:0000313" key="2">
    <source>
        <dbReference type="Proteomes" id="UP001652623"/>
    </source>
</evidence>
<evidence type="ECO:0000313" key="3">
    <source>
        <dbReference type="RefSeq" id="XP_060672394.1"/>
    </source>
</evidence>
<gene>
    <name evidence="3" type="primary">LOC132803414</name>
</gene>
<keyword evidence="1" id="KW-1133">Transmembrane helix</keyword>
<feature type="transmembrane region" description="Helical" evidence="1">
    <location>
        <begin position="141"/>
        <end position="164"/>
    </location>
</feature>